<evidence type="ECO:0000313" key="2">
    <source>
        <dbReference type="Proteomes" id="UP000636479"/>
    </source>
</evidence>
<proteinExistence type="predicted"/>
<dbReference type="AlphaFoldDB" id="A0A8H6RYB3"/>
<dbReference type="GeneID" id="59353190"/>
<accession>A0A8H6RYB3</accession>
<protein>
    <submittedName>
        <fullName evidence="1">Uncharacterized protein</fullName>
    </submittedName>
</protein>
<organism evidence="1 2">
    <name type="scientific">Mycena indigotica</name>
    <dbReference type="NCBI Taxonomy" id="2126181"/>
    <lineage>
        <taxon>Eukaryota</taxon>
        <taxon>Fungi</taxon>
        <taxon>Dikarya</taxon>
        <taxon>Basidiomycota</taxon>
        <taxon>Agaricomycotina</taxon>
        <taxon>Agaricomycetes</taxon>
        <taxon>Agaricomycetidae</taxon>
        <taxon>Agaricales</taxon>
        <taxon>Marasmiineae</taxon>
        <taxon>Mycenaceae</taxon>
        <taxon>Mycena</taxon>
    </lineage>
</organism>
<gene>
    <name evidence="1" type="ORF">MIND_01429300</name>
</gene>
<dbReference type="Proteomes" id="UP000636479">
    <property type="component" value="Unassembled WGS sequence"/>
</dbReference>
<sequence>MIVCLDRSSPACAGRAFSTHMATSAGRQLEAVDNRVLLHVADVSFRLHGRADGLVVSPYFIHIPDHPRSLLLASSMLVLDTIAGMRPNQISAVPGLLSALPTRFRRPSYAVKTRR</sequence>
<dbReference type="RefSeq" id="XP_037212945.1">
    <property type="nucleotide sequence ID" value="XM_037370674.1"/>
</dbReference>
<evidence type="ECO:0000313" key="1">
    <source>
        <dbReference type="EMBL" id="KAF7288626.1"/>
    </source>
</evidence>
<keyword evidence="2" id="KW-1185">Reference proteome</keyword>
<dbReference type="EMBL" id="JACAZF010000020">
    <property type="protein sequence ID" value="KAF7288626.1"/>
    <property type="molecule type" value="Genomic_DNA"/>
</dbReference>
<comment type="caution">
    <text evidence="1">The sequence shown here is derived from an EMBL/GenBank/DDBJ whole genome shotgun (WGS) entry which is preliminary data.</text>
</comment>
<name>A0A8H6RYB3_9AGAR</name>
<reference evidence="1" key="1">
    <citation type="submission" date="2020-05" db="EMBL/GenBank/DDBJ databases">
        <title>Mycena genomes resolve the evolution of fungal bioluminescence.</title>
        <authorList>
            <person name="Tsai I.J."/>
        </authorList>
    </citation>
    <scope>NUCLEOTIDE SEQUENCE</scope>
    <source>
        <strain evidence="1">171206Taipei</strain>
    </source>
</reference>